<dbReference type="InterPro" id="IPR013149">
    <property type="entry name" value="ADH-like_C"/>
</dbReference>
<evidence type="ECO:0000256" key="3">
    <source>
        <dbReference type="ARBA" id="ARBA00022833"/>
    </source>
</evidence>
<dbReference type="Pfam" id="PF00107">
    <property type="entry name" value="ADH_zinc_N"/>
    <property type="match status" value="1"/>
</dbReference>
<sequence length="347" mass="36316">MLASVAYAPGDLRVEQVPDPVVVEPTDAVVRVVLTCVCGSDLWGWRGIAPFSPGRRTGHEFLGVVEQVGPEVRDLRPGQLVVAPFAWSDGTCHYCRRGLQTSCVNGGVWGEGTSDGGQAEAVRVPCADGTLVPLPEGTPVERLRGVLALSDVFPTGHHAAKMAGVAKDATVAVVGDGAVGLCGVLASARLGASRIIAMSRHEDRAAVAKRFGATDVVAERGDEAIARVREITDGIGVDCVLECVGTDQAMATALGIATDGGQVGAVGVPYEVSTIDVQQMFSRNLGLRVGVAPARAYIEELLPDVLSGRFDPVPVFDHAYPLAEVPRAYRDMSARTTLKALVEVSTP</sequence>
<dbReference type="Gene3D" id="3.90.180.10">
    <property type="entry name" value="Medium-chain alcohol dehydrogenases, catalytic domain"/>
    <property type="match status" value="1"/>
</dbReference>
<feature type="domain" description="Alcohol dehydrogenase-like N-terminal" evidence="5">
    <location>
        <begin position="25"/>
        <end position="135"/>
    </location>
</feature>
<accession>A0A8J3CJD5</accession>
<evidence type="ECO:0000256" key="2">
    <source>
        <dbReference type="ARBA" id="ARBA00022723"/>
    </source>
</evidence>
<evidence type="ECO:0000259" key="4">
    <source>
        <dbReference type="Pfam" id="PF00107"/>
    </source>
</evidence>
<organism evidence="6 7">
    <name type="scientific">Longimycelium tulufanense</name>
    <dbReference type="NCBI Taxonomy" id="907463"/>
    <lineage>
        <taxon>Bacteria</taxon>
        <taxon>Bacillati</taxon>
        <taxon>Actinomycetota</taxon>
        <taxon>Actinomycetes</taxon>
        <taxon>Pseudonocardiales</taxon>
        <taxon>Pseudonocardiaceae</taxon>
        <taxon>Longimycelium</taxon>
    </lineage>
</organism>
<evidence type="ECO:0000256" key="1">
    <source>
        <dbReference type="ARBA" id="ARBA00001947"/>
    </source>
</evidence>
<dbReference type="InterPro" id="IPR013154">
    <property type="entry name" value="ADH-like_N"/>
</dbReference>
<evidence type="ECO:0000313" key="6">
    <source>
        <dbReference type="EMBL" id="GGM76094.1"/>
    </source>
</evidence>
<comment type="caution">
    <text evidence="6">The sequence shown here is derived from an EMBL/GenBank/DDBJ whole genome shotgun (WGS) entry which is preliminary data.</text>
</comment>
<dbReference type="SUPFAM" id="SSF50129">
    <property type="entry name" value="GroES-like"/>
    <property type="match status" value="1"/>
</dbReference>
<dbReference type="EMBL" id="BMMK01000036">
    <property type="protein sequence ID" value="GGM76094.1"/>
    <property type="molecule type" value="Genomic_DNA"/>
</dbReference>
<protein>
    <submittedName>
        <fullName evidence="6">IMP dehydrogenase</fullName>
    </submittedName>
</protein>
<dbReference type="Proteomes" id="UP000637578">
    <property type="component" value="Unassembled WGS sequence"/>
</dbReference>
<dbReference type="AlphaFoldDB" id="A0A8J3CJD5"/>
<dbReference type="Gene3D" id="3.40.50.720">
    <property type="entry name" value="NAD(P)-binding Rossmann-like Domain"/>
    <property type="match status" value="1"/>
</dbReference>
<dbReference type="PANTHER" id="PTHR42813">
    <property type="entry name" value="ZINC-TYPE ALCOHOL DEHYDROGENASE-LIKE"/>
    <property type="match status" value="1"/>
</dbReference>
<name>A0A8J3CJD5_9PSEU</name>
<dbReference type="Pfam" id="PF08240">
    <property type="entry name" value="ADH_N"/>
    <property type="match status" value="1"/>
</dbReference>
<evidence type="ECO:0000313" key="7">
    <source>
        <dbReference type="Proteomes" id="UP000637578"/>
    </source>
</evidence>
<dbReference type="GO" id="GO:0046872">
    <property type="term" value="F:metal ion binding"/>
    <property type="evidence" value="ECO:0007669"/>
    <property type="project" value="UniProtKB-KW"/>
</dbReference>
<proteinExistence type="predicted"/>
<dbReference type="SUPFAM" id="SSF51735">
    <property type="entry name" value="NAD(P)-binding Rossmann-fold domains"/>
    <property type="match status" value="1"/>
</dbReference>
<keyword evidence="2" id="KW-0479">Metal-binding</keyword>
<dbReference type="InterPro" id="IPR036291">
    <property type="entry name" value="NAD(P)-bd_dom_sf"/>
</dbReference>
<dbReference type="PANTHER" id="PTHR42813:SF2">
    <property type="entry name" value="DEHYDROGENASE, ZINC-CONTAINING, PUTATIVE (AFU_ORTHOLOGUE AFUA_2G02810)-RELATED"/>
    <property type="match status" value="1"/>
</dbReference>
<evidence type="ECO:0000259" key="5">
    <source>
        <dbReference type="Pfam" id="PF08240"/>
    </source>
</evidence>
<gene>
    <name evidence="6" type="ORF">GCM10012275_53500</name>
</gene>
<dbReference type="RefSeq" id="WP_189061189.1">
    <property type="nucleotide sequence ID" value="NZ_BMMK01000036.1"/>
</dbReference>
<keyword evidence="7" id="KW-1185">Reference proteome</keyword>
<feature type="domain" description="Alcohol dehydrogenase-like C-terminal" evidence="4">
    <location>
        <begin position="178"/>
        <end position="288"/>
    </location>
</feature>
<reference evidence="6" key="2">
    <citation type="submission" date="2020-09" db="EMBL/GenBank/DDBJ databases">
        <authorList>
            <person name="Sun Q."/>
            <person name="Zhou Y."/>
        </authorList>
    </citation>
    <scope>NUCLEOTIDE SEQUENCE</scope>
    <source>
        <strain evidence="6">CGMCC 4.5737</strain>
    </source>
</reference>
<dbReference type="InterPro" id="IPR011032">
    <property type="entry name" value="GroES-like_sf"/>
</dbReference>
<comment type="cofactor">
    <cofactor evidence="1">
        <name>Zn(2+)</name>
        <dbReference type="ChEBI" id="CHEBI:29105"/>
    </cofactor>
</comment>
<keyword evidence="3" id="KW-0862">Zinc</keyword>
<reference evidence="6" key="1">
    <citation type="journal article" date="2014" name="Int. J. Syst. Evol. Microbiol.">
        <title>Complete genome sequence of Corynebacterium casei LMG S-19264T (=DSM 44701T), isolated from a smear-ripened cheese.</title>
        <authorList>
            <consortium name="US DOE Joint Genome Institute (JGI-PGF)"/>
            <person name="Walter F."/>
            <person name="Albersmeier A."/>
            <person name="Kalinowski J."/>
            <person name="Ruckert C."/>
        </authorList>
    </citation>
    <scope>NUCLEOTIDE SEQUENCE</scope>
    <source>
        <strain evidence="6">CGMCC 4.5737</strain>
    </source>
</reference>